<dbReference type="InterPro" id="IPR016169">
    <property type="entry name" value="FAD-bd_PCMH_sub2"/>
</dbReference>
<evidence type="ECO:0000259" key="4">
    <source>
        <dbReference type="PROSITE" id="PS51387"/>
    </source>
</evidence>
<evidence type="ECO:0000313" key="6">
    <source>
        <dbReference type="Proteomes" id="UP001303115"/>
    </source>
</evidence>
<dbReference type="GO" id="GO:0071949">
    <property type="term" value="F:FAD binding"/>
    <property type="evidence" value="ECO:0007669"/>
    <property type="project" value="InterPro"/>
</dbReference>
<dbReference type="InterPro" id="IPR006094">
    <property type="entry name" value="Oxid_FAD_bind_N"/>
</dbReference>
<dbReference type="PANTHER" id="PTHR13878:SF91">
    <property type="entry name" value="FAD BINDING DOMAIN PROTEIN (AFU_ORTHOLOGUE AFUA_6G12070)-RELATED"/>
    <property type="match status" value="1"/>
</dbReference>
<protein>
    <recommendedName>
        <fullName evidence="4">FAD-binding PCMH-type domain-containing protein</fullName>
    </recommendedName>
</protein>
<keyword evidence="6" id="KW-1185">Reference proteome</keyword>
<evidence type="ECO:0000256" key="2">
    <source>
        <dbReference type="ARBA" id="ARBA00023002"/>
    </source>
</evidence>
<name>A0AAN6PG66_9PEZI</name>
<dbReference type="InterPro" id="IPR012951">
    <property type="entry name" value="BBE"/>
</dbReference>
<comment type="caution">
    <text evidence="5">The sequence shown here is derived from an EMBL/GenBank/DDBJ whole genome shotgun (WGS) entry which is preliminary data.</text>
</comment>
<dbReference type="PANTHER" id="PTHR13878">
    <property type="entry name" value="GULONOLACTONE OXIDASE"/>
    <property type="match status" value="1"/>
</dbReference>
<evidence type="ECO:0000256" key="1">
    <source>
        <dbReference type="ARBA" id="ARBA00005466"/>
    </source>
</evidence>
<evidence type="ECO:0000313" key="5">
    <source>
        <dbReference type="EMBL" id="KAK4038354.1"/>
    </source>
</evidence>
<accession>A0AAN6PG66</accession>
<keyword evidence="3" id="KW-0732">Signal</keyword>
<dbReference type="PROSITE" id="PS51387">
    <property type="entry name" value="FAD_PCMH"/>
    <property type="match status" value="1"/>
</dbReference>
<sequence length="634" mass="69601">MYPLRVFFAASLLAALEVAGKAFPFESIQLTQADTQHFPAIEFGNRETAPPWTNPTPRCRAWPGSPGWPCETEWRQLNISLEGALLRPLPPASACYEGDSYNETTCRWLVEESRRTHFWIDDPLSTLTQWPQGGTCRLAIDAEGTCTRGGFPEYVVNATTVKQIQTAVNFARNKNLRLVIKNTGHDFGGRSMGAGSLSIWVHNLKDFEFIPEYTIGPYSGMAVRVGAGVESWDQFNHMATNNISVVAPGGPTVGAVGGWIAVAGHGSLTSKYGLGADQVLSINIVMADGRFLTVDPNHHQDLWWALRGGGPSTFGVITSVILKAYPPITTTSVILSFSVNPFLNSTTPPQDPNSLTDLTSFWRGVSLSYHYCPKIIAVGGYCFSYITPLGNSSFSFTSSQIIPNITVPAYRTLLQPLYTQLNTLHNIPVSLPTTGITPTLYAGNGSRTGAGDFPVNTRYRSRLFPAYLWQNATAWEEVFAAIRAGVEEGGYTFHGIAYSPTAEVAGWPGADSAVNPAWRETALHGSLMDVQPEGITAEEVRAKDERVQGYVARWQKLMPGVGAYMNEGDPAEKEWQWRFYGAGYRRLVRIKREWDPWGVFWARTTVGSEGWEVVTADGYPMGQNGRLCRVEGGA</sequence>
<dbReference type="AlphaFoldDB" id="A0AAN6PG66"/>
<feature type="signal peptide" evidence="3">
    <location>
        <begin position="1"/>
        <end position="22"/>
    </location>
</feature>
<organism evidence="5 6">
    <name type="scientific">Parachaetomium inaequale</name>
    <dbReference type="NCBI Taxonomy" id="2588326"/>
    <lineage>
        <taxon>Eukaryota</taxon>
        <taxon>Fungi</taxon>
        <taxon>Dikarya</taxon>
        <taxon>Ascomycota</taxon>
        <taxon>Pezizomycotina</taxon>
        <taxon>Sordariomycetes</taxon>
        <taxon>Sordariomycetidae</taxon>
        <taxon>Sordariales</taxon>
        <taxon>Chaetomiaceae</taxon>
        <taxon>Parachaetomium</taxon>
    </lineage>
</organism>
<dbReference type="Proteomes" id="UP001303115">
    <property type="component" value="Unassembled WGS sequence"/>
</dbReference>
<dbReference type="Gene3D" id="3.30.465.10">
    <property type="match status" value="2"/>
</dbReference>
<dbReference type="InterPro" id="IPR016166">
    <property type="entry name" value="FAD-bd_PCMH"/>
</dbReference>
<gene>
    <name evidence="5" type="ORF">C8A01DRAFT_17564</name>
</gene>
<evidence type="ECO:0000256" key="3">
    <source>
        <dbReference type="SAM" id="SignalP"/>
    </source>
</evidence>
<dbReference type="InterPro" id="IPR050432">
    <property type="entry name" value="FAD-linked_Oxidoreductases_BP"/>
</dbReference>
<reference evidence="6" key="1">
    <citation type="journal article" date="2023" name="Mol. Phylogenet. Evol.">
        <title>Genome-scale phylogeny and comparative genomics of the fungal order Sordariales.</title>
        <authorList>
            <person name="Hensen N."/>
            <person name="Bonometti L."/>
            <person name="Westerberg I."/>
            <person name="Brannstrom I.O."/>
            <person name="Guillou S."/>
            <person name="Cros-Aarteil S."/>
            <person name="Calhoun S."/>
            <person name="Haridas S."/>
            <person name="Kuo A."/>
            <person name="Mondo S."/>
            <person name="Pangilinan J."/>
            <person name="Riley R."/>
            <person name="LaButti K."/>
            <person name="Andreopoulos B."/>
            <person name="Lipzen A."/>
            <person name="Chen C."/>
            <person name="Yan M."/>
            <person name="Daum C."/>
            <person name="Ng V."/>
            <person name="Clum A."/>
            <person name="Steindorff A."/>
            <person name="Ohm R.A."/>
            <person name="Martin F."/>
            <person name="Silar P."/>
            <person name="Natvig D.O."/>
            <person name="Lalanne C."/>
            <person name="Gautier V."/>
            <person name="Ament-Velasquez S.L."/>
            <person name="Kruys A."/>
            <person name="Hutchinson M.I."/>
            <person name="Powell A.J."/>
            <person name="Barry K."/>
            <person name="Miller A.N."/>
            <person name="Grigoriev I.V."/>
            <person name="Debuchy R."/>
            <person name="Gladieux P."/>
            <person name="Hiltunen Thoren M."/>
            <person name="Johannesson H."/>
        </authorList>
    </citation>
    <scope>NUCLEOTIDE SEQUENCE [LARGE SCALE GENOMIC DNA]</scope>
    <source>
        <strain evidence="6">CBS 284.82</strain>
    </source>
</reference>
<dbReference type="SUPFAM" id="SSF56176">
    <property type="entry name" value="FAD-binding/transporter-associated domain-like"/>
    <property type="match status" value="1"/>
</dbReference>
<dbReference type="Pfam" id="PF01565">
    <property type="entry name" value="FAD_binding_4"/>
    <property type="match status" value="1"/>
</dbReference>
<feature type="domain" description="FAD-binding PCMH-type" evidence="4">
    <location>
        <begin position="148"/>
        <end position="327"/>
    </location>
</feature>
<dbReference type="GO" id="GO:0016491">
    <property type="term" value="F:oxidoreductase activity"/>
    <property type="evidence" value="ECO:0007669"/>
    <property type="project" value="UniProtKB-KW"/>
</dbReference>
<feature type="chain" id="PRO_5042811961" description="FAD-binding PCMH-type domain-containing protein" evidence="3">
    <location>
        <begin position="23"/>
        <end position="634"/>
    </location>
</feature>
<dbReference type="InterPro" id="IPR036318">
    <property type="entry name" value="FAD-bd_PCMH-like_sf"/>
</dbReference>
<proteinExistence type="inferred from homology"/>
<comment type="similarity">
    <text evidence="1">Belongs to the oxygen-dependent FAD-linked oxidoreductase family.</text>
</comment>
<dbReference type="EMBL" id="MU854432">
    <property type="protein sequence ID" value="KAK4038354.1"/>
    <property type="molecule type" value="Genomic_DNA"/>
</dbReference>
<keyword evidence="2" id="KW-0560">Oxidoreductase</keyword>
<dbReference type="Pfam" id="PF08031">
    <property type="entry name" value="BBE"/>
    <property type="match status" value="1"/>
</dbReference>